<accession>A0AAN6DZ43</accession>
<keyword evidence="2" id="KW-1133">Transmembrane helix</keyword>
<name>A0AAN6DZ43_9EURO</name>
<evidence type="ECO:0000256" key="1">
    <source>
        <dbReference type="SAM" id="MobiDB-lite"/>
    </source>
</evidence>
<feature type="region of interest" description="Disordered" evidence="1">
    <location>
        <begin position="295"/>
        <end position="383"/>
    </location>
</feature>
<feature type="signal peptide" evidence="3">
    <location>
        <begin position="1"/>
        <end position="33"/>
    </location>
</feature>
<dbReference type="AlphaFoldDB" id="A0AAN6DZ43"/>
<proteinExistence type="predicted"/>
<keyword evidence="5" id="KW-1185">Reference proteome</keyword>
<keyword evidence="2" id="KW-0472">Membrane</keyword>
<keyword evidence="2" id="KW-0812">Transmembrane</keyword>
<feature type="chain" id="PRO_5043015201" description="LPXTG-domain-containing protein" evidence="3">
    <location>
        <begin position="34"/>
        <end position="454"/>
    </location>
</feature>
<keyword evidence="3" id="KW-0732">Signal</keyword>
<sequence>MAGWHDRNVTAPHLSLHAVLICLLTLLVRVTTALQSITGSPCESVCASAGSLSDDVVCLDADYQSLQQGRAFNQCVACQLNSTAIDTSKNETDVEWGLLALRYTLAGCMFAIPEDRISISSPCQVSCAVLNETIGYEITNDTSTSQPGEAFCNVGDFDDTSINRCALCYSYIPQQLFLANFLQALHIACRQPPVAGKPFFPDAASIFNETLIAGPTSASNSKSSTSGLHGWKLPLAIALPIVGGILLLGSTCWCCFAYTRKRRQRMAQTGRMSRVHDQHADSLYSPMSAKAVETWDRAEPPTEMHAISPTLSGHNAHAKQPSPGLAQGRWSHQMTPGQKSDLARWSAQQQLAVSAGGSKEGTPLRSSFQREDVGPGRDQVQDPNLHEQFFGVDDEDIDGDLPGPSDGQQHPYFPQPGVHGAGPGDAQQSYYPYPTGVHGAGGLHAQDYDTGHFI</sequence>
<organism evidence="4 5">
    <name type="scientific">Exophiala viscosa</name>
    <dbReference type="NCBI Taxonomy" id="2486360"/>
    <lineage>
        <taxon>Eukaryota</taxon>
        <taxon>Fungi</taxon>
        <taxon>Dikarya</taxon>
        <taxon>Ascomycota</taxon>
        <taxon>Pezizomycotina</taxon>
        <taxon>Eurotiomycetes</taxon>
        <taxon>Chaetothyriomycetidae</taxon>
        <taxon>Chaetothyriales</taxon>
        <taxon>Herpotrichiellaceae</taxon>
        <taxon>Exophiala</taxon>
    </lineage>
</organism>
<gene>
    <name evidence="4" type="ORF">EDD36DRAFT_434890</name>
</gene>
<dbReference type="Proteomes" id="UP001203852">
    <property type="component" value="Unassembled WGS sequence"/>
</dbReference>
<evidence type="ECO:0000256" key="2">
    <source>
        <dbReference type="SAM" id="Phobius"/>
    </source>
</evidence>
<protein>
    <recommendedName>
        <fullName evidence="6">LPXTG-domain-containing protein</fullName>
    </recommendedName>
</protein>
<evidence type="ECO:0000313" key="4">
    <source>
        <dbReference type="EMBL" id="KAI1613967.1"/>
    </source>
</evidence>
<feature type="transmembrane region" description="Helical" evidence="2">
    <location>
        <begin position="233"/>
        <end position="258"/>
    </location>
</feature>
<evidence type="ECO:0008006" key="6">
    <source>
        <dbReference type="Google" id="ProtNLM"/>
    </source>
</evidence>
<evidence type="ECO:0000313" key="5">
    <source>
        <dbReference type="Proteomes" id="UP001203852"/>
    </source>
</evidence>
<comment type="caution">
    <text evidence="4">The sequence shown here is derived from an EMBL/GenBank/DDBJ whole genome shotgun (WGS) entry which is preliminary data.</text>
</comment>
<reference evidence="4" key="1">
    <citation type="journal article" date="2022" name="bioRxiv">
        <title>Deciphering the potential niche of two novel black yeast fungi from a biological soil crust based on their genomes, phenotypes, and melanin regulation.</title>
        <authorList>
            <consortium name="DOE Joint Genome Institute"/>
            <person name="Carr E.C."/>
            <person name="Barton Q."/>
            <person name="Grambo S."/>
            <person name="Sullivan M."/>
            <person name="Renfro C.M."/>
            <person name="Kuo A."/>
            <person name="Pangilinan J."/>
            <person name="Lipzen A."/>
            <person name="Keymanesh K."/>
            <person name="Savage E."/>
            <person name="Barry K."/>
            <person name="Grigoriev I.V."/>
            <person name="Riekhof W.R."/>
            <person name="Harris S.S."/>
        </authorList>
    </citation>
    <scope>NUCLEOTIDE SEQUENCE</scope>
    <source>
        <strain evidence="4">JF 03-4F</strain>
    </source>
</reference>
<evidence type="ECO:0000256" key="3">
    <source>
        <dbReference type="SAM" id="SignalP"/>
    </source>
</evidence>
<dbReference type="EMBL" id="MU404353">
    <property type="protein sequence ID" value="KAI1613967.1"/>
    <property type="molecule type" value="Genomic_DNA"/>
</dbReference>